<reference evidence="5 6" key="1">
    <citation type="submission" date="2014-02" db="EMBL/GenBank/DDBJ databases">
        <title>Whole genome shotgun sequence of Rhodococcus wratislaviensis NBRC 100605.</title>
        <authorList>
            <person name="Hosoyama A."/>
            <person name="Tsuchikane K."/>
            <person name="Yoshida I."/>
            <person name="Ohji S."/>
            <person name="Ichikawa N."/>
            <person name="Yamazoe A."/>
            <person name="Fujita N."/>
        </authorList>
    </citation>
    <scope>NUCLEOTIDE SEQUENCE [LARGE SCALE GENOMIC DNA]</scope>
    <source>
        <strain evidence="5 6">NBRC 100605</strain>
    </source>
</reference>
<dbReference type="Proteomes" id="UP000019491">
    <property type="component" value="Unassembled WGS sequence"/>
</dbReference>
<dbReference type="InterPro" id="IPR023187">
    <property type="entry name" value="Tscrpt_reg_MarR-type_CS"/>
</dbReference>
<evidence type="ECO:0000259" key="4">
    <source>
        <dbReference type="PROSITE" id="PS50995"/>
    </source>
</evidence>
<dbReference type="Pfam" id="PF01047">
    <property type="entry name" value="MarR"/>
    <property type="match status" value="1"/>
</dbReference>
<proteinExistence type="predicted"/>
<evidence type="ECO:0000256" key="3">
    <source>
        <dbReference type="ARBA" id="ARBA00023163"/>
    </source>
</evidence>
<dbReference type="PROSITE" id="PS50995">
    <property type="entry name" value="HTH_MARR_2"/>
    <property type="match status" value="1"/>
</dbReference>
<evidence type="ECO:0000256" key="1">
    <source>
        <dbReference type="ARBA" id="ARBA00023015"/>
    </source>
</evidence>
<keyword evidence="2" id="KW-0238">DNA-binding</keyword>
<keyword evidence="6" id="KW-1185">Reference proteome</keyword>
<comment type="caution">
    <text evidence="5">The sequence shown here is derived from an EMBL/GenBank/DDBJ whole genome shotgun (WGS) entry which is preliminary data.</text>
</comment>
<dbReference type="EMBL" id="BAWF01000008">
    <property type="protein sequence ID" value="GAF43569.1"/>
    <property type="molecule type" value="Genomic_DNA"/>
</dbReference>
<dbReference type="Gene3D" id="1.10.10.10">
    <property type="entry name" value="Winged helix-like DNA-binding domain superfamily/Winged helix DNA-binding domain"/>
    <property type="match status" value="1"/>
</dbReference>
<evidence type="ECO:0000256" key="2">
    <source>
        <dbReference type="ARBA" id="ARBA00023125"/>
    </source>
</evidence>
<dbReference type="InterPro" id="IPR036388">
    <property type="entry name" value="WH-like_DNA-bd_sf"/>
</dbReference>
<dbReference type="PRINTS" id="PR00598">
    <property type="entry name" value="HTHMARR"/>
</dbReference>
<dbReference type="OrthoDB" id="4826718at2"/>
<protein>
    <submittedName>
        <fullName evidence="5">Putative MarR family transcriptional regulator</fullName>
    </submittedName>
</protein>
<dbReference type="GO" id="GO:0003677">
    <property type="term" value="F:DNA binding"/>
    <property type="evidence" value="ECO:0007669"/>
    <property type="project" value="UniProtKB-KW"/>
</dbReference>
<dbReference type="InterPro" id="IPR036390">
    <property type="entry name" value="WH_DNA-bd_sf"/>
</dbReference>
<dbReference type="SUPFAM" id="SSF46785">
    <property type="entry name" value="Winged helix' DNA-binding domain"/>
    <property type="match status" value="1"/>
</dbReference>
<evidence type="ECO:0000313" key="6">
    <source>
        <dbReference type="Proteomes" id="UP000019491"/>
    </source>
</evidence>
<name>X0PM25_RHOWR</name>
<dbReference type="PANTHER" id="PTHR42756">
    <property type="entry name" value="TRANSCRIPTIONAL REGULATOR, MARR"/>
    <property type="match status" value="1"/>
</dbReference>
<dbReference type="InterPro" id="IPR000835">
    <property type="entry name" value="HTH_MarR-typ"/>
</dbReference>
<dbReference type="GO" id="GO:0003700">
    <property type="term" value="F:DNA-binding transcription factor activity"/>
    <property type="evidence" value="ECO:0007669"/>
    <property type="project" value="InterPro"/>
</dbReference>
<dbReference type="AlphaFoldDB" id="X0PM25"/>
<dbReference type="SMART" id="SM00347">
    <property type="entry name" value="HTH_MARR"/>
    <property type="match status" value="1"/>
</dbReference>
<gene>
    <name evidence="5" type="ORF">RW1_008_00020</name>
</gene>
<keyword evidence="3" id="KW-0804">Transcription</keyword>
<accession>X0PM25</accession>
<dbReference type="PANTHER" id="PTHR42756:SF1">
    <property type="entry name" value="TRANSCRIPTIONAL REPRESSOR OF EMRAB OPERON"/>
    <property type="match status" value="1"/>
</dbReference>
<feature type="domain" description="HTH marR-type" evidence="4">
    <location>
        <begin position="9"/>
        <end position="141"/>
    </location>
</feature>
<organism evidence="5 6">
    <name type="scientific">Rhodococcus wratislaviensis NBRC 100605</name>
    <dbReference type="NCBI Taxonomy" id="1219028"/>
    <lineage>
        <taxon>Bacteria</taxon>
        <taxon>Bacillati</taxon>
        <taxon>Actinomycetota</taxon>
        <taxon>Actinomycetes</taxon>
        <taxon>Mycobacteriales</taxon>
        <taxon>Nocardiaceae</taxon>
        <taxon>Rhodococcus</taxon>
    </lineage>
</organism>
<dbReference type="PROSITE" id="PS01117">
    <property type="entry name" value="HTH_MARR_1"/>
    <property type="match status" value="1"/>
</dbReference>
<sequence length="160" mass="17331">MDGLVNEPTHRCGAHLDHLARRMRLHAERVLDPLGLRPRHLVALTVLRDRSGITQQALSATLMLDRANIVGLLNDLEGAGLVERIRSTLDRRRHLVQLTEAGASRLATAECALAAAEDEVLSALDHAQREQLYSLLQQATADDCSAAADNTSCAAVVAEN</sequence>
<evidence type="ECO:0000313" key="5">
    <source>
        <dbReference type="EMBL" id="GAF43569.1"/>
    </source>
</evidence>
<keyword evidence="1" id="KW-0805">Transcription regulation</keyword>